<accession>A0A9P1M3Z4</accession>
<evidence type="ECO:0000313" key="2">
    <source>
        <dbReference type="Proteomes" id="UP000041356"/>
    </source>
</evidence>
<sequence length="32" mass="3910">MLILKMLIDYQFLPLEIAQLDKKSRKRNIDDF</sequence>
<name>A0A9P1M3Z4_YEREN</name>
<gene>
    <name evidence="1" type="ORF">ERS137939_00454</name>
</gene>
<comment type="caution">
    <text evidence="1">The sequence shown here is derived from an EMBL/GenBank/DDBJ whole genome shotgun (WGS) entry which is preliminary data.</text>
</comment>
<evidence type="ECO:0000313" key="1">
    <source>
        <dbReference type="EMBL" id="CNF00163.1"/>
    </source>
</evidence>
<proteinExistence type="predicted"/>
<organism evidence="1 2">
    <name type="scientific">Yersinia enterocolitica</name>
    <dbReference type="NCBI Taxonomy" id="630"/>
    <lineage>
        <taxon>Bacteria</taxon>
        <taxon>Pseudomonadati</taxon>
        <taxon>Pseudomonadota</taxon>
        <taxon>Gammaproteobacteria</taxon>
        <taxon>Enterobacterales</taxon>
        <taxon>Yersiniaceae</taxon>
        <taxon>Yersinia</taxon>
    </lineage>
</organism>
<dbReference type="Proteomes" id="UP000041356">
    <property type="component" value="Unassembled WGS sequence"/>
</dbReference>
<protein>
    <submittedName>
        <fullName evidence="1">Uncharacterized protein</fullName>
    </submittedName>
</protein>
<dbReference type="EMBL" id="CPZF01000001">
    <property type="protein sequence ID" value="CNF00163.1"/>
    <property type="molecule type" value="Genomic_DNA"/>
</dbReference>
<dbReference type="AlphaFoldDB" id="A0A9P1M3Z4"/>
<reference evidence="1 2" key="1">
    <citation type="submission" date="2015-03" db="EMBL/GenBank/DDBJ databases">
        <authorList>
            <consortium name="Pathogen Informatics"/>
            <person name="Murphy D."/>
        </authorList>
    </citation>
    <scope>NUCLEOTIDE SEQUENCE [LARGE SCALE GENOMIC DNA]</scope>
    <source>
        <strain evidence="1 2">IP27818</strain>
    </source>
</reference>